<evidence type="ECO:0000313" key="1">
    <source>
        <dbReference type="EMBL" id="MBW91633.1"/>
    </source>
</evidence>
<dbReference type="AlphaFoldDB" id="A0A2P2JDV0"/>
<organism evidence="1">
    <name type="scientific">Rhizophora mucronata</name>
    <name type="common">Asiatic mangrove</name>
    <dbReference type="NCBI Taxonomy" id="61149"/>
    <lineage>
        <taxon>Eukaryota</taxon>
        <taxon>Viridiplantae</taxon>
        <taxon>Streptophyta</taxon>
        <taxon>Embryophyta</taxon>
        <taxon>Tracheophyta</taxon>
        <taxon>Spermatophyta</taxon>
        <taxon>Magnoliopsida</taxon>
        <taxon>eudicotyledons</taxon>
        <taxon>Gunneridae</taxon>
        <taxon>Pentapetalae</taxon>
        <taxon>rosids</taxon>
        <taxon>fabids</taxon>
        <taxon>Malpighiales</taxon>
        <taxon>Rhizophoraceae</taxon>
        <taxon>Rhizophora</taxon>
    </lineage>
</organism>
<proteinExistence type="predicted"/>
<name>A0A2P2JDV0_RHIMU</name>
<accession>A0A2P2JDV0</accession>
<sequence length="30" mass="3380">MILQMAALIQGGTQRDDQVRWVCCKMLIAS</sequence>
<protein>
    <submittedName>
        <fullName evidence="1">Exocyst subunit EXO70 family protein</fullName>
    </submittedName>
</protein>
<reference evidence="1" key="1">
    <citation type="submission" date="2018-02" db="EMBL/GenBank/DDBJ databases">
        <title>Rhizophora mucronata_Transcriptome.</title>
        <authorList>
            <person name="Meera S.P."/>
            <person name="Sreeshan A."/>
            <person name="Augustine A."/>
        </authorList>
    </citation>
    <scope>NUCLEOTIDE SEQUENCE</scope>
    <source>
        <tissue evidence="1">Leaf</tissue>
    </source>
</reference>
<dbReference type="EMBL" id="GGEC01011150">
    <property type="protein sequence ID" value="MBW91633.1"/>
    <property type="molecule type" value="Transcribed_RNA"/>
</dbReference>